<evidence type="ECO:0000256" key="1">
    <source>
        <dbReference type="ARBA" id="ARBA00022801"/>
    </source>
</evidence>
<feature type="active site" description="Proton acceptor" evidence="2">
    <location>
        <position position="116"/>
    </location>
</feature>
<proteinExistence type="inferred from homology"/>
<sequence>MQYGIAILPTREIQEFADSWRRRYDPYYDKIVPHLTVREREEMDESRLAEAVHQLERTVARFAPFSLLFNRVSTFYPVTNTLYLAPERPETVIELHHAVCQGPLSLESPKYVYTPHITIAQEMSPDELHDLYGRLRMMRFDLKMDVNEIHLFERAEDGRWSIRQSFALGG</sequence>
<dbReference type="NCBIfam" id="NF010223">
    <property type="entry name" value="PRK13679.1"/>
    <property type="match status" value="1"/>
</dbReference>
<comment type="similarity">
    <text evidence="2">Belongs to the 2H phosphoesterase superfamily. YjcG family.</text>
</comment>
<evidence type="ECO:0000256" key="2">
    <source>
        <dbReference type="HAMAP-Rule" id="MF_01444"/>
    </source>
</evidence>
<feature type="short sequence motif" description="HXTX 1" evidence="2">
    <location>
        <begin position="34"/>
        <end position="37"/>
    </location>
</feature>
<gene>
    <name evidence="3" type="primary">yjcG</name>
    <name evidence="3" type="ORF">PACILC2_27560</name>
</gene>
<feature type="short sequence motif" description="HXTX 2" evidence="2">
    <location>
        <begin position="116"/>
        <end position="119"/>
    </location>
</feature>
<accession>A0ABQ4N8A5</accession>
<dbReference type="PANTHER" id="PTHR40037">
    <property type="entry name" value="PHOSPHOESTERASE YJCG-RELATED"/>
    <property type="match status" value="1"/>
</dbReference>
<evidence type="ECO:0000313" key="4">
    <source>
        <dbReference type="Proteomes" id="UP000680304"/>
    </source>
</evidence>
<evidence type="ECO:0000313" key="3">
    <source>
        <dbReference type="EMBL" id="GIQ64188.1"/>
    </source>
</evidence>
<reference evidence="3 4" key="1">
    <citation type="submission" date="2021-04" db="EMBL/GenBank/DDBJ databases">
        <title>Draft genome sequence of Paenibacillus cisolokensis, LC2-13A.</title>
        <authorList>
            <person name="Uke A."/>
            <person name="Chhe C."/>
            <person name="Baramee S."/>
            <person name="Kosugi A."/>
        </authorList>
    </citation>
    <scope>NUCLEOTIDE SEQUENCE [LARGE SCALE GENOMIC DNA]</scope>
    <source>
        <strain evidence="3 4">LC2-13A</strain>
    </source>
</reference>
<dbReference type="HAMAP" id="MF_01444">
    <property type="entry name" value="2H_phosphoesterase_YjcG"/>
    <property type="match status" value="1"/>
</dbReference>
<dbReference type="InterPro" id="IPR022932">
    <property type="entry name" value="YjcG"/>
</dbReference>
<dbReference type="Pfam" id="PF13563">
    <property type="entry name" value="2_5_RNA_ligase2"/>
    <property type="match status" value="1"/>
</dbReference>
<keyword evidence="1 2" id="KW-0378">Hydrolase</keyword>
<dbReference type="EMBL" id="BOVJ01000081">
    <property type="protein sequence ID" value="GIQ64188.1"/>
    <property type="molecule type" value="Genomic_DNA"/>
</dbReference>
<comment type="caution">
    <text evidence="3">The sequence shown here is derived from an EMBL/GenBank/DDBJ whole genome shotgun (WGS) entry which is preliminary data.</text>
</comment>
<dbReference type="RefSeq" id="WP_213529017.1">
    <property type="nucleotide sequence ID" value="NZ_BOVJ01000081.1"/>
</dbReference>
<feature type="active site" description="Proton donor" evidence="2">
    <location>
        <position position="34"/>
    </location>
</feature>
<dbReference type="Proteomes" id="UP000680304">
    <property type="component" value="Unassembled WGS sequence"/>
</dbReference>
<name>A0ABQ4N8A5_9BACL</name>
<dbReference type="SUPFAM" id="SSF55144">
    <property type="entry name" value="LigT-like"/>
    <property type="match status" value="1"/>
</dbReference>
<dbReference type="PANTHER" id="PTHR40037:SF1">
    <property type="entry name" value="PHOSPHOESTERASE SAOUHSC_00951-RELATED"/>
    <property type="match status" value="1"/>
</dbReference>
<organism evidence="3 4">
    <name type="scientific">Paenibacillus cisolokensis</name>
    <dbReference type="NCBI Taxonomy" id="1658519"/>
    <lineage>
        <taxon>Bacteria</taxon>
        <taxon>Bacillati</taxon>
        <taxon>Bacillota</taxon>
        <taxon>Bacilli</taxon>
        <taxon>Bacillales</taxon>
        <taxon>Paenibacillaceae</taxon>
        <taxon>Paenibacillus</taxon>
    </lineage>
</organism>
<dbReference type="EC" id="3.1.-.-" evidence="2"/>
<dbReference type="InterPro" id="IPR009097">
    <property type="entry name" value="Cyclic_Pdiesterase"/>
</dbReference>
<protein>
    <recommendedName>
        <fullName evidence="2">Putative phosphoesterase PACILC2_27560</fullName>
        <ecNumber evidence="2">3.1.-.-</ecNumber>
    </recommendedName>
</protein>
<dbReference type="InterPro" id="IPR050580">
    <property type="entry name" value="2H_phosphoesterase_YjcG-like"/>
</dbReference>
<keyword evidence="4" id="KW-1185">Reference proteome</keyword>
<dbReference type="Gene3D" id="3.90.1140.10">
    <property type="entry name" value="Cyclic phosphodiesterase"/>
    <property type="match status" value="1"/>
</dbReference>